<dbReference type="eggNOG" id="ENOG502RZFA">
    <property type="taxonomic scope" value="Eukaryota"/>
</dbReference>
<dbReference type="OMA" id="EPHRAYH"/>
<comment type="caution">
    <text evidence="1">The sequence shown here is derived from an EMBL/GenBank/DDBJ whole genome shotgun (WGS) entry which is preliminary data.</text>
</comment>
<dbReference type="dictyBase" id="DDB_G0289831"/>
<proteinExistence type="predicted"/>
<dbReference type="InParanoid" id="Q54GY3"/>
<gene>
    <name evidence="1" type="ORF">DDB_G0289831</name>
</gene>
<dbReference type="EMBL" id="AAFI02000149">
    <property type="protein sequence ID" value="EAL62516.1"/>
    <property type="molecule type" value="Genomic_DNA"/>
</dbReference>
<evidence type="ECO:0000313" key="2">
    <source>
        <dbReference type="Proteomes" id="UP000002195"/>
    </source>
</evidence>
<dbReference type="PIRSF" id="PIRSF035170">
    <property type="entry name" value="HD_phosphohydro"/>
    <property type="match status" value="1"/>
</dbReference>
<dbReference type="STRING" id="44689.Q54GY3"/>
<dbReference type="RefSeq" id="XP_636024.1">
    <property type="nucleotide sequence ID" value="XM_630932.1"/>
</dbReference>
<dbReference type="InterPro" id="IPR009218">
    <property type="entry name" value="HD_phosphohydro"/>
</dbReference>
<dbReference type="SUPFAM" id="SSF109604">
    <property type="entry name" value="HD-domain/PDEase-like"/>
    <property type="match status" value="1"/>
</dbReference>
<dbReference type="HOGENOM" id="CLU_051795_2_0_1"/>
<reference evidence="1 2" key="1">
    <citation type="journal article" date="2005" name="Nature">
        <title>The genome of the social amoeba Dictyostelium discoideum.</title>
        <authorList>
            <consortium name="The Dictyostelium discoideum Sequencing Consortium"/>
            <person name="Eichinger L."/>
            <person name="Pachebat J.A."/>
            <person name="Glockner G."/>
            <person name="Rajandream M.A."/>
            <person name="Sucgang R."/>
            <person name="Berriman M."/>
            <person name="Song J."/>
            <person name="Olsen R."/>
            <person name="Szafranski K."/>
            <person name="Xu Q."/>
            <person name="Tunggal B."/>
            <person name="Kummerfeld S."/>
            <person name="Madera M."/>
            <person name="Konfortov B.A."/>
            <person name="Rivero F."/>
            <person name="Bankier A.T."/>
            <person name="Lehmann R."/>
            <person name="Hamlin N."/>
            <person name="Davies R."/>
            <person name="Gaudet P."/>
            <person name="Fey P."/>
            <person name="Pilcher K."/>
            <person name="Chen G."/>
            <person name="Saunders D."/>
            <person name="Sodergren E."/>
            <person name="Davis P."/>
            <person name="Kerhornou A."/>
            <person name="Nie X."/>
            <person name="Hall N."/>
            <person name="Anjard C."/>
            <person name="Hemphill L."/>
            <person name="Bason N."/>
            <person name="Farbrother P."/>
            <person name="Desany B."/>
            <person name="Just E."/>
            <person name="Morio T."/>
            <person name="Rost R."/>
            <person name="Churcher C."/>
            <person name="Cooper J."/>
            <person name="Haydock S."/>
            <person name="van Driessche N."/>
            <person name="Cronin A."/>
            <person name="Goodhead I."/>
            <person name="Muzny D."/>
            <person name="Mourier T."/>
            <person name="Pain A."/>
            <person name="Lu M."/>
            <person name="Harper D."/>
            <person name="Lindsay R."/>
            <person name="Hauser H."/>
            <person name="James K."/>
            <person name="Quiles M."/>
            <person name="Madan Babu M."/>
            <person name="Saito T."/>
            <person name="Buchrieser C."/>
            <person name="Wardroper A."/>
            <person name="Felder M."/>
            <person name="Thangavelu M."/>
            <person name="Johnson D."/>
            <person name="Knights A."/>
            <person name="Loulseged H."/>
            <person name="Mungall K."/>
            <person name="Oliver K."/>
            <person name="Price C."/>
            <person name="Quail M.A."/>
            <person name="Urushihara H."/>
            <person name="Hernandez J."/>
            <person name="Rabbinowitsch E."/>
            <person name="Steffen D."/>
            <person name="Sanders M."/>
            <person name="Ma J."/>
            <person name="Kohara Y."/>
            <person name="Sharp S."/>
            <person name="Simmonds M."/>
            <person name="Spiegler S."/>
            <person name="Tivey A."/>
            <person name="Sugano S."/>
            <person name="White B."/>
            <person name="Walker D."/>
            <person name="Woodward J."/>
            <person name="Winckler T."/>
            <person name="Tanaka Y."/>
            <person name="Shaulsky G."/>
            <person name="Schleicher M."/>
            <person name="Weinstock G."/>
            <person name="Rosenthal A."/>
            <person name="Cox E.C."/>
            <person name="Chisholm R.L."/>
            <person name="Gibbs R."/>
            <person name="Loomis W.F."/>
            <person name="Platzer M."/>
            <person name="Kay R.R."/>
            <person name="Williams J."/>
            <person name="Dear P.H."/>
            <person name="Noegel A.A."/>
            <person name="Barrell B."/>
            <person name="Kuspa A."/>
        </authorList>
    </citation>
    <scope>NUCLEOTIDE SEQUENCE [LARGE SCALE GENOMIC DNA]</scope>
    <source>
        <strain evidence="1 2">AX4</strain>
    </source>
</reference>
<dbReference type="GeneID" id="8627350"/>
<dbReference type="PhylomeDB" id="Q54GY3"/>
<protein>
    <submittedName>
        <fullName evidence="1">Predicted HD phosphohydrolase family protein</fullName>
    </submittedName>
</protein>
<dbReference type="VEuPathDB" id="AmoebaDB:DDB_G0289831"/>
<dbReference type="PANTHER" id="PTHR21174:SF0">
    <property type="entry name" value="HD PHOSPHOHYDROLASE FAMILY PROTEIN-RELATED"/>
    <property type="match status" value="1"/>
</dbReference>
<dbReference type="KEGG" id="ddi:DDB_G0289831"/>
<dbReference type="AlphaFoldDB" id="Q54GY3"/>
<dbReference type="PaxDb" id="44689-DDB0232209"/>
<dbReference type="Proteomes" id="UP000002195">
    <property type="component" value="Unassembled WGS sequence"/>
</dbReference>
<evidence type="ECO:0000313" key="1">
    <source>
        <dbReference type="EMBL" id="EAL62516.1"/>
    </source>
</evidence>
<sequence>MQTNLFNKWNKIIKISKIENFQEINNKWWNIINERYNEKQRFYHNLTHINELLNLEEQFNCKLKKSEVIQWSIWFHDIIYDPTRSDNEELSAKLFIDFSNDVKLSEQVISDVNKYILATANHTKVKSDEEKDTDLLYFLDMDLSILGTEESVYNAYSDAIKKEYSHIPDDKYRIGRSKILQSFVDAGYESLYKTNEFKEIYGKKAINNLKNEIKKLQQ</sequence>
<dbReference type="PANTHER" id="PTHR21174">
    <property type="match status" value="1"/>
</dbReference>
<dbReference type="Gene3D" id="1.10.3210.10">
    <property type="entry name" value="Hypothetical protein af1432"/>
    <property type="match status" value="1"/>
</dbReference>
<organism evidence="1 2">
    <name type="scientific">Dictyostelium discoideum</name>
    <name type="common">Social amoeba</name>
    <dbReference type="NCBI Taxonomy" id="44689"/>
    <lineage>
        <taxon>Eukaryota</taxon>
        <taxon>Amoebozoa</taxon>
        <taxon>Evosea</taxon>
        <taxon>Eumycetozoa</taxon>
        <taxon>Dictyostelia</taxon>
        <taxon>Dictyosteliales</taxon>
        <taxon>Dictyosteliaceae</taxon>
        <taxon>Dictyostelium</taxon>
    </lineage>
</organism>
<keyword evidence="2" id="KW-1185">Reference proteome</keyword>
<name>Q54GY3_DICDI</name>
<accession>Q54GY3</accession>